<dbReference type="Pfam" id="PF08264">
    <property type="entry name" value="Anticodon_1"/>
    <property type="match status" value="1"/>
</dbReference>
<evidence type="ECO:0000313" key="11">
    <source>
        <dbReference type="Proteomes" id="UP000230088"/>
    </source>
</evidence>
<evidence type="ECO:0000259" key="9">
    <source>
        <dbReference type="Pfam" id="PF08264"/>
    </source>
</evidence>
<dbReference type="PANTHER" id="PTHR43740">
    <property type="entry name" value="LEUCYL-TRNA SYNTHETASE"/>
    <property type="match status" value="1"/>
</dbReference>
<name>A0A2H0YM98_9BACT</name>
<dbReference type="AlphaFoldDB" id="A0A2H0YM98"/>
<keyword evidence="3 10" id="KW-0436">Ligase</keyword>
<protein>
    <recommendedName>
        <fullName evidence="2">leucine--tRNA ligase</fullName>
        <ecNumber evidence="2">6.1.1.4</ecNumber>
    </recommendedName>
</protein>
<proteinExistence type="inferred from homology"/>
<dbReference type="EC" id="6.1.1.4" evidence="2"/>
<keyword evidence="4" id="KW-0547">Nucleotide-binding</keyword>
<dbReference type="Proteomes" id="UP000230088">
    <property type="component" value="Unassembled WGS sequence"/>
</dbReference>
<keyword evidence="6" id="KW-0648">Protein biosynthesis</keyword>
<evidence type="ECO:0000256" key="6">
    <source>
        <dbReference type="ARBA" id="ARBA00022917"/>
    </source>
</evidence>
<dbReference type="InterPro" id="IPR013155">
    <property type="entry name" value="M/V/L/I-tRNA-synth_anticd-bd"/>
</dbReference>
<keyword evidence="7" id="KW-0030">Aminoacyl-tRNA synthetase</keyword>
<evidence type="ECO:0000256" key="8">
    <source>
        <dbReference type="ARBA" id="ARBA00047469"/>
    </source>
</evidence>
<dbReference type="SUPFAM" id="SSF47323">
    <property type="entry name" value="Anticodon-binding domain of a subclass of class I aminoacyl-tRNA synthetases"/>
    <property type="match status" value="1"/>
</dbReference>
<evidence type="ECO:0000256" key="2">
    <source>
        <dbReference type="ARBA" id="ARBA00013164"/>
    </source>
</evidence>
<dbReference type="PANTHER" id="PTHR43740:SF2">
    <property type="entry name" value="LEUCINE--TRNA LIGASE, MITOCHONDRIAL"/>
    <property type="match status" value="1"/>
</dbReference>
<dbReference type="EMBL" id="PEYD01000019">
    <property type="protein sequence ID" value="PIS39618.1"/>
    <property type="molecule type" value="Genomic_DNA"/>
</dbReference>
<dbReference type="Gene3D" id="1.10.730.10">
    <property type="entry name" value="Isoleucyl-tRNA Synthetase, Domain 1"/>
    <property type="match status" value="1"/>
</dbReference>
<dbReference type="GO" id="GO:0004823">
    <property type="term" value="F:leucine-tRNA ligase activity"/>
    <property type="evidence" value="ECO:0007669"/>
    <property type="project" value="UniProtKB-EC"/>
</dbReference>
<evidence type="ECO:0000256" key="5">
    <source>
        <dbReference type="ARBA" id="ARBA00022840"/>
    </source>
</evidence>
<evidence type="ECO:0000256" key="1">
    <source>
        <dbReference type="ARBA" id="ARBA00005594"/>
    </source>
</evidence>
<evidence type="ECO:0000313" key="10">
    <source>
        <dbReference type="EMBL" id="PIS39618.1"/>
    </source>
</evidence>
<reference evidence="11" key="1">
    <citation type="submission" date="2017-09" db="EMBL/GenBank/DDBJ databases">
        <title>Depth-based differentiation of microbial function through sediment-hosted aquifers and enrichment of novel symbionts in the deep terrestrial subsurface.</title>
        <authorList>
            <person name="Probst A.J."/>
            <person name="Ladd B."/>
            <person name="Jarett J.K."/>
            <person name="Geller-Mcgrath D.E."/>
            <person name="Sieber C.M.K."/>
            <person name="Emerson J.B."/>
            <person name="Anantharaman K."/>
            <person name="Thomas B.C."/>
            <person name="Malmstrom R."/>
            <person name="Stieglmeier M."/>
            <person name="Klingl A."/>
            <person name="Woyke T."/>
            <person name="Ryan C.M."/>
            <person name="Banfield J.F."/>
        </authorList>
    </citation>
    <scope>NUCLEOTIDE SEQUENCE [LARGE SCALE GENOMIC DNA]</scope>
</reference>
<dbReference type="GO" id="GO:0005524">
    <property type="term" value="F:ATP binding"/>
    <property type="evidence" value="ECO:0007669"/>
    <property type="project" value="UniProtKB-KW"/>
</dbReference>
<feature type="domain" description="Methionyl/Valyl/Leucyl/Isoleucyl-tRNA synthetase anticodon-binding" evidence="9">
    <location>
        <begin position="1"/>
        <end position="97"/>
    </location>
</feature>
<evidence type="ECO:0000256" key="7">
    <source>
        <dbReference type="ARBA" id="ARBA00023146"/>
    </source>
</evidence>
<sequence>EDIENFRFNTAISALMILVNELEKQPSLEIRNLKLVIKLLAPFAPHIAEELWHQLMPESAFIFKEKWPKYKKELIKEAVITFIIQVNGKVRDKILTEAGISEEKARELAISQEKVKKWTEGKEIKKAVFIPGKLINFVV</sequence>
<keyword evidence="5" id="KW-0067">ATP-binding</keyword>
<accession>A0A2H0YM98</accession>
<comment type="caution">
    <text evidence="10">The sequence shown here is derived from an EMBL/GenBank/DDBJ whole genome shotgun (WGS) entry which is preliminary data.</text>
</comment>
<dbReference type="GO" id="GO:0006429">
    <property type="term" value="P:leucyl-tRNA aminoacylation"/>
    <property type="evidence" value="ECO:0007669"/>
    <property type="project" value="InterPro"/>
</dbReference>
<evidence type="ECO:0000256" key="4">
    <source>
        <dbReference type="ARBA" id="ARBA00022741"/>
    </source>
</evidence>
<evidence type="ECO:0000256" key="3">
    <source>
        <dbReference type="ARBA" id="ARBA00022598"/>
    </source>
</evidence>
<feature type="non-terminal residue" evidence="10">
    <location>
        <position position="1"/>
    </location>
</feature>
<organism evidence="10 11">
    <name type="scientific">Candidatus Nealsonbacteria bacterium CG08_land_8_20_14_0_20_38_20</name>
    <dbReference type="NCBI Taxonomy" id="1974705"/>
    <lineage>
        <taxon>Bacteria</taxon>
        <taxon>Candidatus Nealsoniibacteriota</taxon>
    </lineage>
</organism>
<gene>
    <name evidence="10" type="ORF">COT33_01045</name>
</gene>
<dbReference type="InterPro" id="IPR009080">
    <property type="entry name" value="tRNAsynth_Ia_anticodon-bd"/>
</dbReference>
<comment type="catalytic activity">
    <reaction evidence="8">
        <text>tRNA(Leu) + L-leucine + ATP = L-leucyl-tRNA(Leu) + AMP + diphosphate</text>
        <dbReference type="Rhea" id="RHEA:11688"/>
        <dbReference type="Rhea" id="RHEA-COMP:9613"/>
        <dbReference type="Rhea" id="RHEA-COMP:9622"/>
        <dbReference type="ChEBI" id="CHEBI:30616"/>
        <dbReference type="ChEBI" id="CHEBI:33019"/>
        <dbReference type="ChEBI" id="CHEBI:57427"/>
        <dbReference type="ChEBI" id="CHEBI:78442"/>
        <dbReference type="ChEBI" id="CHEBI:78494"/>
        <dbReference type="ChEBI" id="CHEBI:456215"/>
        <dbReference type="EC" id="6.1.1.4"/>
    </reaction>
</comment>
<dbReference type="InterPro" id="IPR002302">
    <property type="entry name" value="Leu-tRNA-ligase"/>
</dbReference>
<comment type="similarity">
    <text evidence="1">Belongs to the class-I aminoacyl-tRNA synthetase family.</text>
</comment>